<keyword evidence="1" id="KW-1133">Transmembrane helix</keyword>
<evidence type="ECO:0000313" key="3">
    <source>
        <dbReference type="EMBL" id="RLE08223.1"/>
    </source>
</evidence>
<evidence type="ECO:0000259" key="2">
    <source>
        <dbReference type="Pfam" id="PF13490"/>
    </source>
</evidence>
<organism evidence="3 4">
    <name type="scientific">Aerophobetes bacterium</name>
    <dbReference type="NCBI Taxonomy" id="2030807"/>
    <lineage>
        <taxon>Bacteria</taxon>
        <taxon>Candidatus Aerophobota</taxon>
    </lineage>
</organism>
<evidence type="ECO:0000313" key="4">
    <source>
        <dbReference type="Proteomes" id="UP000279422"/>
    </source>
</evidence>
<feature type="transmembrane region" description="Helical" evidence="1">
    <location>
        <begin position="90"/>
        <end position="110"/>
    </location>
</feature>
<dbReference type="InterPro" id="IPR041916">
    <property type="entry name" value="Anti_sigma_zinc_sf"/>
</dbReference>
<accession>A0A497E2Q8</accession>
<evidence type="ECO:0000256" key="1">
    <source>
        <dbReference type="SAM" id="Phobius"/>
    </source>
</evidence>
<proteinExistence type="predicted"/>
<dbReference type="Gene3D" id="1.10.10.1320">
    <property type="entry name" value="Anti-sigma factor, zinc-finger domain"/>
    <property type="match status" value="1"/>
</dbReference>
<name>A0A497E2Q8_UNCAE</name>
<dbReference type="Proteomes" id="UP000279422">
    <property type="component" value="Unassembled WGS sequence"/>
</dbReference>
<gene>
    <name evidence="3" type="ORF">DRJ00_06695</name>
</gene>
<reference evidence="3 4" key="1">
    <citation type="submission" date="2018-06" db="EMBL/GenBank/DDBJ databases">
        <title>Extensive metabolic versatility and redundancy in microbially diverse, dynamic hydrothermal sediments.</title>
        <authorList>
            <person name="Dombrowski N."/>
            <person name="Teske A."/>
            <person name="Baker B.J."/>
        </authorList>
    </citation>
    <scope>NUCLEOTIDE SEQUENCE [LARGE SCALE GENOMIC DNA]</scope>
    <source>
        <strain evidence="3">B47_G16</strain>
    </source>
</reference>
<protein>
    <recommendedName>
        <fullName evidence="2">Putative zinc-finger domain-containing protein</fullName>
    </recommendedName>
</protein>
<comment type="caution">
    <text evidence="3">The sequence shown here is derived from an EMBL/GenBank/DDBJ whole genome shotgun (WGS) entry which is preliminary data.</text>
</comment>
<sequence>MRCKRIRKKLAAYLDGELDERQKALVKRHLLECAKCRKEADLLGRISYLLKDRPRIKPTLSFEADLWRRIYSLEKEETTKKETTLYLLKWATYIILPAAVAAALIIGVFGENLGEKIASFESISLEEEYLSSIGLDSFRDFPPGSLSQAYFSLIEQTK</sequence>
<keyword evidence="1" id="KW-0472">Membrane</keyword>
<dbReference type="EMBL" id="QMPZ01000110">
    <property type="protein sequence ID" value="RLE08223.1"/>
    <property type="molecule type" value="Genomic_DNA"/>
</dbReference>
<dbReference type="AlphaFoldDB" id="A0A497E2Q8"/>
<keyword evidence="1" id="KW-0812">Transmembrane</keyword>
<dbReference type="InterPro" id="IPR027383">
    <property type="entry name" value="Znf_put"/>
</dbReference>
<feature type="domain" description="Putative zinc-finger" evidence="2">
    <location>
        <begin position="3"/>
        <end position="37"/>
    </location>
</feature>
<dbReference type="Pfam" id="PF13490">
    <property type="entry name" value="zf-HC2"/>
    <property type="match status" value="1"/>
</dbReference>